<comment type="subcellular location">
    <subcellularLocation>
        <location evidence="1">Cell membrane</location>
        <topology evidence="1">Multi-pass membrane protein</topology>
    </subcellularLocation>
</comment>
<reference evidence="9 10" key="1">
    <citation type="submission" date="2018-06" db="EMBL/GenBank/DDBJ databases">
        <authorList>
            <consortium name="Pathogen Informatics"/>
            <person name="Doyle S."/>
        </authorList>
    </citation>
    <scope>NUCLEOTIDE SEQUENCE [LARGE SCALE GENOMIC DNA]</scope>
    <source>
        <strain evidence="7 9">NCTC1659</strain>
        <strain evidence="8 10">NCTC8540</strain>
    </source>
</reference>
<evidence type="ECO:0000256" key="1">
    <source>
        <dbReference type="ARBA" id="ARBA00004651"/>
    </source>
</evidence>
<feature type="transmembrane region" description="Helical" evidence="6">
    <location>
        <begin position="98"/>
        <end position="120"/>
    </location>
</feature>
<evidence type="ECO:0000313" key="8">
    <source>
        <dbReference type="EMBL" id="STO69235.1"/>
    </source>
</evidence>
<dbReference type="EMBL" id="UGHJ01000001">
    <property type="protein sequence ID" value="STO69235.1"/>
    <property type="molecule type" value="Genomic_DNA"/>
</dbReference>
<dbReference type="GO" id="GO:0005886">
    <property type="term" value="C:plasma membrane"/>
    <property type="evidence" value="ECO:0007669"/>
    <property type="project" value="UniProtKB-SubCell"/>
</dbReference>
<keyword evidence="9" id="KW-1185">Reference proteome</keyword>
<feature type="transmembrane region" description="Helical" evidence="6">
    <location>
        <begin position="12"/>
        <end position="30"/>
    </location>
</feature>
<evidence type="ECO:0000313" key="9">
    <source>
        <dbReference type="Proteomes" id="UP000254329"/>
    </source>
</evidence>
<dbReference type="Pfam" id="PF03899">
    <property type="entry name" value="ATP-synt_I"/>
    <property type="match status" value="1"/>
</dbReference>
<dbReference type="OrthoDB" id="5771248at2"/>
<evidence type="ECO:0000256" key="2">
    <source>
        <dbReference type="ARBA" id="ARBA00022475"/>
    </source>
</evidence>
<evidence type="ECO:0000313" key="10">
    <source>
        <dbReference type="Proteomes" id="UP000254496"/>
    </source>
</evidence>
<keyword evidence="3 6" id="KW-0812">Transmembrane</keyword>
<dbReference type="InterPro" id="IPR005598">
    <property type="entry name" value="ATP_synth_I"/>
</dbReference>
<dbReference type="EMBL" id="UGHF01000001">
    <property type="protein sequence ID" value="STO59513.1"/>
    <property type="molecule type" value="Genomic_DNA"/>
</dbReference>
<dbReference type="AlphaFoldDB" id="A0A1V4B155"/>
<dbReference type="EC" id="3.6.3.14" evidence="7"/>
<feature type="transmembrane region" description="Helical" evidence="6">
    <location>
        <begin position="72"/>
        <end position="92"/>
    </location>
</feature>
<keyword evidence="2" id="KW-1003">Cell membrane</keyword>
<feature type="transmembrane region" description="Helical" evidence="6">
    <location>
        <begin position="36"/>
        <end position="60"/>
    </location>
</feature>
<evidence type="ECO:0000313" key="7">
    <source>
        <dbReference type="EMBL" id="STO59513.1"/>
    </source>
</evidence>
<organism evidence="7 9">
    <name type="scientific">Canicola haemoglobinophilus</name>
    <dbReference type="NCBI Taxonomy" id="733"/>
    <lineage>
        <taxon>Bacteria</taxon>
        <taxon>Pseudomonadati</taxon>
        <taxon>Pseudomonadota</taxon>
        <taxon>Gammaproteobacteria</taxon>
        <taxon>Pasteurellales</taxon>
        <taxon>Pasteurellaceae</taxon>
        <taxon>Canicola</taxon>
    </lineage>
</organism>
<dbReference type="GO" id="GO:0016787">
    <property type="term" value="F:hydrolase activity"/>
    <property type="evidence" value="ECO:0007669"/>
    <property type="project" value="UniProtKB-KW"/>
</dbReference>
<keyword evidence="4 6" id="KW-1133">Transmembrane helix</keyword>
<accession>A0A1V4B155</accession>
<dbReference type="NCBIfam" id="NF004763">
    <property type="entry name" value="PRK06099.1"/>
    <property type="match status" value="1"/>
</dbReference>
<sequence>MSAVLKQTQKKYKISLLVEIVIFIVVLVFFSADNYIVFLSFLFGSLSVFVPYCVFVWLMFFVKQEYENTLKMFYYGELVKFILTICIVVFIFKTFMVNFIVFFIGYFITLLLNNLLPFMVSKYFKI</sequence>
<dbReference type="RefSeq" id="WP_078218545.1">
    <property type="nucleotide sequence ID" value="NZ_MUXZ01000017.1"/>
</dbReference>
<dbReference type="Proteomes" id="UP000254329">
    <property type="component" value="Unassembled WGS sequence"/>
</dbReference>
<keyword evidence="7" id="KW-0378">Hydrolase</keyword>
<evidence type="ECO:0000256" key="4">
    <source>
        <dbReference type="ARBA" id="ARBA00022989"/>
    </source>
</evidence>
<dbReference type="Proteomes" id="UP000254496">
    <property type="component" value="Unassembled WGS sequence"/>
</dbReference>
<protein>
    <submittedName>
        <fullName evidence="7">F0F1 ATP synthase subunit I</fullName>
        <ecNumber evidence="7">3.6.3.14</ecNumber>
    </submittedName>
</protein>
<proteinExistence type="predicted"/>
<evidence type="ECO:0000256" key="3">
    <source>
        <dbReference type="ARBA" id="ARBA00022692"/>
    </source>
</evidence>
<name>A0A1V4B155_9PAST</name>
<evidence type="ECO:0000256" key="5">
    <source>
        <dbReference type="ARBA" id="ARBA00023136"/>
    </source>
</evidence>
<gene>
    <name evidence="7" type="ORF">NCTC1659_00763</name>
    <name evidence="8" type="ORF">NCTC8540_01760</name>
</gene>
<dbReference type="STRING" id="733.B0186_06430"/>
<keyword evidence="5 6" id="KW-0472">Membrane</keyword>
<evidence type="ECO:0000256" key="6">
    <source>
        <dbReference type="SAM" id="Phobius"/>
    </source>
</evidence>